<dbReference type="OrthoDB" id="9780777at2"/>
<organism evidence="2 3">
    <name type="scientific">Paenibacillus cellulosilyticus</name>
    <dbReference type="NCBI Taxonomy" id="375489"/>
    <lineage>
        <taxon>Bacteria</taxon>
        <taxon>Bacillati</taxon>
        <taxon>Bacillota</taxon>
        <taxon>Bacilli</taxon>
        <taxon>Bacillales</taxon>
        <taxon>Paenibacillaceae</taxon>
        <taxon>Paenibacillus</taxon>
    </lineage>
</organism>
<dbReference type="Pfam" id="PF16861">
    <property type="entry name" value="Carbam_trans_C"/>
    <property type="match status" value="1"/>
</dbReference>
<keyword evidence="3" id="KW-1185">Reference proteome</keyword>
<reference evidence="2 3" key="1">
    <citation type="submission" date="2018-05" db="EMBL/GenBank/DDBJ databases">
        <title>Genomic Encyclopedia of Type Strains, Phase III (KMG-III): the genomes of soil and plant-associated and newly described type strains.</title>
        <authorList>
            <person name="Whitman W."/>
        </authorList>
    </citation>
    <scope>NUCLEOTIDE SEQUENCE [LARGE SCALE GENOMIC DNA]</scope>
    <source>
        <strain evidence="2 3">CECT 5696</strain>
    </source>
</reference>
<comment type="caution">
    <text evidence="2">The sequence shown here is derived from an EMBL/GenBank/DDBJ whole genome shotgun (WGS) entry which is preliminary data.</text>
</comment>
<dbReference type="PANTHER" id="PTHR34847:SF1">
    <property type="entry name" value="NODULATION PROTEIN U"/>
    <property type="match status" value="1"/>
</dbReference>
<dbReference type="RefSeq" id="WP_110042585.1">
    <property type="nucleotide sequence ID" value="NZ_CP054612.1"/>
</dbReference>
<dbReference type="CDD" id="cd24033">
    <property type="entry name" value="ASKHA_NBD_NodU_CmcH-like_N"/>
    <property type="match status" value="1"/>
</dbReference>
<name>A0A2V2Z2I9_9BACL</name>
<dbReference type="AlphaFoldDB" id="A0A2V2Z2I9"/>
<dbReference type="Gene3D" id="3.90.870.20">
    <property type="entry name" value="Carbamoyltransferase, C-terminal domain"/>
    <property type="match status" value="1"/>
</dbReference>
<evidence type="ECO:0000259" key="1">
    <source>
        <dbReference type="Pfam" id="PF16861"/>
    </source>
</evidence>
<keyword evidence="2" id="KW-0808">Transferase</keyword>
<dbReference type="Proteomes" id="UP000246635">
    <property type="component" value="Unassembled WGS sequence"/>
</dbReference>
<evidence type="ECO:0000313" key="2">
    <source>
        <dbReference type="EMBL" id="PWW07335.1"/>
    </source>
</evidence>
<sequence length="638" mass="74649">MQDGYYLATYIVIDEYCHAFDIVTRHDNNIALFLKENDNVSLVHYWELERLTGYKHHAYSFLNTEHAVEFINELLAEYHLTIDDMQEVWGSPKISTVNDYHSFVEMPEYAYHGLCHLYSGVLLNTEIFHNEKILAFAVDGGPEFFPKLTSAAAEQMKYYYPGCYADKGKVTHFPTNSPAQLWAYPAFRYGLQEGTLMALGSAIEFDCQKDFFRESLLIQKYDILYDTFKDLNLLFNELEDEFAKLPESQLSDRFTYEENKIAFVMCIIQQLSKEIMERNVEQALRQFDIDPEDTYLSMTGGFALNCPTNSHLMNKYKFKGFIAPPCVNDTGMSLGIGLYAFHKKHGKFNFDFQHAYYGDRDHSLDEILTKYNQFVKSHGDFIADQFLSDIKNDPIVWFNNRSEVGPRALGNRSLLADPRNEDSKTKLNIIKEREWWRPVAPLIMEQHLGQWFEDDISSPYMLQTAIVKEDKFSQVPAVLHLDKSARIQTVNQQDNEDLYQLLQIFNEDTQVPLLCNTSLNDKGEPIINKLEEAMNFALRKKIKVIYLNKVRVELDGFEQYTEQSPNPRMKQTFKRKSEYSDKLYRRINPHNLNPKYFNFLGYFPEIRTDLQKGLEDEVNTYLHQKCAEINLNTNYMFK</sequence>
<dbReference type="InterPro" id="IPR038152">
    <property type="entry name" value="Carbam_trans_C_sf"/>
</dbReference>
<dbReference type="InterPro" id="IPR051338">
    <property type="entry name" value="NodU/CmcH_Carbamoyltrnsfr"/>
</dbReference>
<dbReference type="Gene3D" id="3.30.420.40">
    <property type="match status" value="1"/>
</dbReference>
<proteinExistence type="predicted"/>
<dbReference type="GO" id="GO:0016740">
    <property type="term" value="F:transferase activity"/>
    <property type="evidence" value="ECO:0007669"/>
    <property type="project" value="UniProtKB-KW"/>
</dbReference>
<protein>
    <submittedName>
        <fullName evidence="2">Carbamoyltransferase-like protein</fullName>
    </submittedName>
</protein>
<gene>
    <name evidence="2" type="ORF">DFQ01_102227</name>
</gene>
<dbReference type="EMBL" id="QGTQ01000002">
    <property type="protein sequence ID" value="PWW07335.1"/>
    <property type="molecule type" value="Genomic_DNA"/>
</dbReference>
<dbReference type="InterPro" id="IPR031730">
    <property type="entry name" value="Carbam_trans_C"/>
</dbReference>
<evidence type="ECO:0000313" key="3">
    <source>
        <dbReference type="Proteomes" id="UP000246635"/>
    </source>
</evidence>
<accession>A0A2V2Z2I9</accession>
<dbReference type="PANTHER" id="PTHR34847">
    <property type="entry name" value="NODULATION PROTEIN U"/>
    <property type="match status" value="1"/>
</dbReference>
<feature type="domain" description="Carbamoyltransferase C-terminal" evidence="1">
    <location>
        <begin position="392"/>
        <end position="552"/>
    </location>
</feature>